<comment type="cofactor">
    <cofactor evidence="9">
        <name>Mg(2+)</name>
        <dbReference type="ChEBI" id="CHEBI:18420"/>
    </cofactor>
    <text evidence="9">Requires a divalent cation, most likely magnesium in vivo, as an electrophilic catalyst to aid phosphoryl group transfer. It is the chelate of the metal and the nucleotide that is the actual substrate.</text>
</comment>
<feature type="domain" description="Carbohydrate kinase PfkB" evidence="11">
    <location>
        <begin position="4"/>
        <end position="297"/>
    </location>
</feature>
<feature type="binding site" evidence="9">
    <location>
        <position position="249"/>
    </location>
    <ligand>
        <name>K(+)</name>
        <dbReference type="ChEBI" id="CHEBI:29103"/>
    </ligand>
</feature>
<keyword evidence="8 9" id="KW-0119">Carbohydrate metabolism</keyword>
<accession>A0A109DD20</accession>
<dbReference type="GO" id="GO:0005524">
    <property type="term" value="F:ATP binding"/>
    <property type="evidence" value="ECO:0007669"/>
    <property type="project" value="UniProtKB-UniRule"/>
</dbReference>
<dbReference type="AlphaFoldDB" id="A0A109DD20"/>
<gene>
    <name evidence="9" type="primary">rbsK</name>
    <name evidence="12" type="ORF">AEL95_08620</name>
</gene>
<dbReference type="GO" id="GO:0019303">
    <property type="term" value="P:D-ribose catabolic process"/>
    <property type="evidence" value="ECO:0007669"/>
    <property type="project" value="UniProtKB-UniRule"/>
</dbReference>
<evidence type="ECO:0000256" key="5">
    <source>
        <dbReference type="ARBA" id="ARBA00022840"/>
    </source>
</evidence>
<dbReference type="Proteomes" id="UP000067598">
    <property type="component" value="Unassembled WGS sequence"/>
</dbReference>
<comment type="pathway">
    <text evidence="9">Carbohydrate metabolism; D-ribose degradation; D-ribose 5-phosphate from beta-D-ribopyranose: step 2/2.</text>
</comment>
<dbReference type="NCBIfam" id="TIGR02152">
    <property type="entry name" value="D_ribokin_bact"/>
    <property type="match status" value="1"/>
</dbReference>
<feature type="binding site" evidence="9">
    <location>
        <position position="247"/>
    </location>
    <ligand>
        <name>K(+)</name>
        <dbReference type="ChEBI" id="CHEBI:29103"/>
    </ligand>
</feature>
<evidence type="ECO:0000256" key="2">
    <source>
        <dbReference type="ARBA" id="ARBA00022723"/>
    </source>
</evidence>
<feature type="binding site" evidence="9">
    <location>
        <begin position="252"/>
        <end position="253"/>
    </location>
    <ligand>
        <name>ATP</name>
        <dbReference type="ChEBI" id="CHEBI:30616"/>
    </ligand>
</feature>
<feature type="active site" description="Proton acceptor" evidence="9">
    <location>
        <position position="253"/>
    </location>
</feature>
<dbReference type="InterPro" id="IPR011611">
    <property type="entry name" value="PfkB_dom"/>
</dbReference>
<comment type="function">
    <text evidence="9">Catalyzes the phosphorylation of ribose at O-5 in a reaction requiring ATP and magnesium. The resulting D-ribose-5-phosphate can then be used either for sythesis of nucleotides, histidine, and tryptophan, or as a component of the pentose phosphate pathway.</text>
</comment>
<dbReference type="PANTHER" id="PTHR10584">
    <property type="entry name" value="SUGAR KINASE"/>
    <property type="match status" value="1"/>
</dbReference>
<dbReference type="InterPro" id="IPR011877">
    <property type="entry name" value="Ribokinase"/>
</dbReference>
<feature type="binding site" evidence="9">
    <location>
        <begin position="221"/>
        <end position="226"/>
    </location>
    <ligand>
        <name>ATP</name>
        <dbReference type="ChEBI" id="CHEBI:30616"/>
    </ligand>
</feature>
<dbReference type="InterPro" id="IPR029056">
    <property type="entry name" value="Ribokinase-like"/>
</dbReference>
<evidence type="ECO:0000256" key="7">
    <source>
        <dbReference type="ARBA" id="ARBA00022958"/>
    </source>
</evidence>
<dbReference type="PATRIC" id="fig|47770.28.peg.1199"/>
<dbReference type="Gene3D" id="3.40.1190.20">
    <property type="match status" value="1"/>
</dbReference>
<comment type="catalytic activity">
    <reaction evidence="9">
        <text>D-ribose + ATP = D-ribose 5-phosphate + ADP + H(+)</text>
        <dbReference type="Rhea" id="RHEA:13697"/>
        <dbReference type="ChEBI" id="CHEBI:15378"/>
        <dbReference type="ChEBI" id="CHEBI:30616"/>
        <dbReference type="ChEBI" id="CHEBI:47013"/>
        <dbReference type="ChEBI" id="CHEBI:78346"/>
        <dbReference type="ChEBI" id="CHEBI:456216"/>
        <dbReference type="EC" id="2.7.1.15"/>
    </reaction>
</comment>
<evidence type="ECO:0000256" key="3">
    <source>
        <dbReference type="ARBA" id="ARBA00022741"/>
    </source>
</evidence>
<feature type="binding site" evidence="9">
    <location>
        <position position="141"/>
    </location>
    <ligand>
        <name>substrate</name>
    </ligand>
</feature>
<evidence type="ECO:0000313" key="12">
    <source>
        <dbReference type="EMBL" id="KWU03177.1"/>
    </source>
</evidence>
<feature type="binding site" evidence="9">
    <location>
        <position position="287"/>
    </location>
    <ligand>
        <name>K(+)</name>
        <dbReference type="ChEBI" id="CHEBI:29103"/>
    </ligand>
</feature>
<dbReference type="Pfam" id="PF00294">
    <property type="entry name" value="PfkB"/>
    <property type="match status" value="1"/>
</dbReference>
<evidence type="ECO:0000256" key="10">
    <source>
        <dbReference type="NCBIfam" id="TIGR02152"/>
    </source>
</evidence>
<dbReference type="EMBL" id="LJGP01000038">
    <property type="protein sequence ID" value="KWU03177.1"/>
    <property type="molecule type" value="Genomic_DNA"/>
</dbReference>
<dbReference type="SUPFAM" id="SSF53613">
    <property type="entry name" value="Ribokinase-like"/>
    <property type="match status" value="1"/>
</dbReference>
<comment type="subunit">
    <text evidence="9">Homodimer.</text>
</comment>
<dbReference type="PANTHER" id="PTHR10584:SF166">
    <property type="entry name" value="RIBOKINASE"/>
    <property type="match status" value="1"/>
</dbReference>
<keyword evidence="7 9" id="KW-0630">Potassium</keyword>
<keyword evidence="5 9" id="KW-0067">ATP-binding</keyword>
<keyword evidence="3 9" id="KW-0547">Nucleotide-binding</keyword>
<name>A0A109DD20_9LACO</name>
<reference evidence="12 13" key="1">
    <citation type="journal article" date="2016" name="Microbiology (Mosc.)">
        <title>Comparison of Lactobacillus crispatus isolates from Lactobacillus-dominated vaginal microbiomes with isolates from microbiomes containing bacterial vaginosis-associated bacteria.</title>
        <authorList>
            <person name="Abdelmaksoud A.A."/>
            <person name="Koparde V.N."/>
            <person name="Sheth N.U."/>
            <person name="Serrano M.G."/>
            <person name="Glascock A.L."/>
            <person name="Fettweis J.M."/>
            <person name="Strauss Iii J.F."/>
            <person name="Buck G.A."/>
            <person name="Jefferson K.K."/>
        </authorList>
    </citation>
    <scope>NUCLEOTIDE SEQUENCE [LARGE SCALE GENOMIC DNA]</scope>
    <source>
        <strain evidence="12 13">VMC3</strain>
    </source>
</reference>
<dbReference type="GO" id="GO:0004747">
    <property type="term" value="F:ribokinase activity"/>
    <property type="evidence" value="ECO:0007669"/>
    <property type="project" value="UniProtKB-UniRule"/>
</dbReference>
<dbReference type="HAMAP" id="MF_01987">
    <property type="entry name" value="Ribokinase"/>
    <property type="match status" value="1"/>
</dbReference>
<comment type="caution">
    <text evidence="12">The sequence shown here is derived from an EMBL/GenBank/DDBJ whole genome shotgun (WGS) entry which is preliminary data.</text>
</comment>
<feature type="binding site" evidence="9">
    <location>
        <position position="253"/>
    </location>
    <ligand>
        <name>substrate</name>
    </ligand>
</feature>
<evidence type="ECO:0000256" key="8">
    <source>
        <dbReference type="ARBA" id="ARBA00023277"/>
    </source>
</evidence>
<evidence type="ECO:0000256" key="6">
    <source>
        <dbReference type="ARBA" id="ARBA00022842"/>
    </source>
</evidence>
<comment type="activity regulation">
    <text evidence="9">Activated by a monovalent cation that binds near, but not in, the active site. The most likely occupant of the site in vivo is potassium. Ion binding induces a conformational change that may alter substrate affinity.</text>
</comment>
<comment type="caution">
    <text evidence="9">Lacks conserved residue(s) required for the propagation of feature annotation.</text>
</comment>
<comment type="subcellular location">
    <subcellularLocation>
        <location evidence="9">Cytoplasm</location>
    </subcellularLocation>
</comment>
<evidence type="ECO:0000256" key="9">
    <source>
        <dbReference type="HAMAP-Rule" id="MF_01987"/>
    </source>
</evidence>
<evidence type="ECO:0000256" key="1">
    <source>
        <dbReference type="ARBA" id="ARBA00022679"/>
    </source>
</evidence>
<dbReference type="GO" id="GO:0046872">
    <property type="term" value="F:metal ion binding"/>
    <property type="evidence" value="ECO:0007669"/>
    <property type="project" value="UniProtKB-KW"/>
</dbReference>
<evidence type="ECO:0000259" key="11">
    <source>
        <dbReference type="Pfam" id="PF00294"/>
    </source>
</evidence>
<dbReference type="PRINTS" id="PR00990">
    <property type="entry name" value="RIBOKINASE"/>
</dbReference>
<dbReference type="EC" id="2.7.1.15" evidence="9 10"/>
<feature type="binding site" evidence="9">
    <location>
        <begin position="40"/>
        <end position="44"/>
    </location>
    <ligand>
        <name>substrate</name>
    </ligand>
</feature>
<dbReference type="RefSeq" id="WP_060462383.1">
    <property type="nucleotide sequence ID" value="NZ_AP025162.1"/>
</dbReference>
<feature type="binding site" evidence="9">
    <location>
        <position position="284"/>
    </location>
    <ligand>
        <name>K(+)</name>
        <dbReference type="ChEBI" id="CHEBI:29103"/>
    </ligand>
</feature>
<comment type="similarity">
    <text evidence="9">Belongs to the carbohydrate kinase PfkB family. Ribokinase subfamily.</text>
</comment>
<keyword evidence="6 9" id="KW-0460">Magnesium</keyword>
<feature type="binding site" evidence="9">
    <location>
        <position position="289"/>
    </location>
    <ligand>
        <name>K(+)</name>
        <dbReference type="ChEBI" id="CHEBI:29103"/>
    </ligand>
</feature>
<keyword evidence="9" id="KW-0963">Cytoplasm</keyword>
<sequence>MSNNISVLGSINLDTTDHIARIPLPGETIQVNKKSSAAGGKGANQAVAARRSGAEVYFIGAVGDDSAGQSMIDTLRKETIDLTNVEVKKDERTGAATILLDDNGQNSILVYAGANNLIDEAQVKKAESTIAKSDFIISQFETPVSATLEAFKIAKKYGVVTVLNPAPATRISDELLSVTDIIAPNETESAVITGIDVVDQNSMEKTAEFFKNKGVTTTLITLGSRGVYCSTKNDNKLIPAHKVKTVDTTGAGDTFIGSMVSVLKKDLSNILEAIDYGQKASSITVQGLGAQPSIPTREKIKEVYEEV</sequence>
<dbReference type="InterPro" id="IPR002139">
    <property type="entry name" value="Ribo/fructo_kinase"/>
</dbReference>
<evidence type="ECO:0000313" key="13">
    <source>
        <dbReference type="Proteomes" id="UP000067598"/>
    </source>
</evidence>
<dbReference type="UniPathway" id="UPA00916">
    <property type="reaction ID" value="UER00889"/>
</dbReference>
<keyword evidence="4 9" id="KW-0418">Kinase</keyword>
<keyword evidence="2 9" id="KW-0479">Metal-binding</keyword>
<protein>
    <recommendedName>
        <fullName evidence="9 10">Ribokinase</fullName>
        <shortName evidence="9">RK</shortName>
        <ecNumber evidence="9 10">2.7.1.15</ecNumber>
    </recommendedName>
</protein>
<keyword evidence="1 9" id="KW-0808">Transferase</keyword>
<organism evidence="12 13">
    <name type="scientific">Lactobacillus crispatus</name>
    <dbReference type="NCBI Taxonomy" id="47770"/>
    <lineage>
        <taxon>Bacteria</taxon>
        <taxon>Bacillati</taxon>
        <taxon>Bacillota</taxon>
        <taxon>Bacilli</taxon>
        <taxon>Lactobacillales</taxon>
        <taxon>Lactobacillaceae</taxon>
        <taxon>Lactobacillus</taxon>
    </lineage>
</organism>
<proteinExistence type="inferred from homology"/>
<evidence type="ECO:0000256" key="4">
    <source>
        <dbReference type="ARBA" id="ARBA00022777"/>
    </source>
</evidence>
<feature type="binding site" evidence="9">
    <location>
        <begin position="12"/>
        <end position="14"/>
    </location>
    <ligand>
        <name>substrate</name>
    </ligand>
</feature>
<feature type="binding site" evidence="9">
    <location>
        <position position="293"/>
    </location>
    <ligand>
        <name>K(+)</name>
        <dbReference type="ChEBI" id="CHEBI:29103"/>
    </ligand>
</feature>
<dbReference type="CDD" id="cd01174">
    <property type="entry name" value="ribokinase"/>
    <property type="match status" value="1"/>
</dbReference>
<dbReference type="GO" id="GO:0005829">
    <property type="term" value="C:cytosol"/>
    <property type="evidence" value="ECO:0007669"/>
    <property type="project" value="TreeGrafter"/>
</dbReference>
<feature type="binding site" evidence="9">
    <location>
        <position position="185"/>
    </location>
    <ligand>
        <name>ATP</name>
        <dbReference type="ChEBI" id="CHEBI:30616"/>
    </ligand>
</feature>